<dbReference type="SUPFAM" id="SSF53098">
    <property type="entry name" value="Ribonuclease H-like"/>
    <property type="match status" value="1"/>
</dbReference>
<comment type="caution">
    <text evidence="2">The sequence shown here is derived from an EMBL/GenBank/DDBJ whole genome shotgun (WGS) entry which is preliminary data.</text>
</comment>
<evidence type="ECO:0000259" key="1">
    <source>
        <dbReference type="PROSITE" id="PS50994"/>
    </source>
</evidence>
<dbReference type="InterPro" id="IPR036397">
    <property type="entry name" value="RNaseH_sf"/>
</dbReference>
<sequence>QLVAAKSILARGFMCRLQVDLVDMHYRPDEAKEVAGFLFELFIAFGPLTILQTDNGKEFTVQIIRKLTEFWPTIRIINGCPRHPQSQGLIEWANDVLQQKLSK</sequence>
<dbReference type="OrthoDB" id="2432476at2759"/>
<dbReference type="GO" id="GO:0005634">
    <property type="term" value="C:nucleus"/>
    <property type="evidence" value="ECO:0007669"/>
    <property type="project" value="UniProtKB-ARBA"/>
</dbReference>
<dbReference type="InterPro" id="IPR012337">
    <property type="entry name" value="RNaseH-like_sf"/>
</dbReference>
<feature type="non-terminal residue" evidence="2">
    <location>
        <position position="103"/>
    </location>
</feature>
<dbReference type="InterPro" id="IPR001584">
    <property type="entry name" value="Integrase_cat-core"/>
</dbReference>
<keyword evidence="3" id="KW-1185">Reference proteome</keyword>
<dbReference type="GO" id="GO:0003676">
    <property type="term" value="F:nucleic acid binding"/>
    <property type="evidence" value="ECO:0007669"/>
    <property type="project" value="InterPro"/>
</dbReference>
<accession>A0A9N9EAV0</accession>
<feature type="domain" description="Integrase catalytic" evidence="1">
    <location>
        <begin position="1"/>
        <end position="103"/>
    </location>
</feature>
<dbReference type="AlphaFoldDB" id="A0A9N9EAV0"/>
<reference evidence="2" key="1">
    <citation type="submission" date="2021-06" db="EMBL/GenBank/DDBJ databases">
        <authorList>
            <person name="Kallberg Y."/>
            <person name="Tangrot J."/>
            <person name="Rosling A."/>
        </authorList>
    </citation>
    <scope>NUCLEOTIDE SEQUENCE</scope>
    <source>
        <strain evidence="2">MT106</strain>
    </source>
</reference>
<evidence type="ECO:0000313" key="2">
    <source>
        <dbReference type="EMBL" id="CAG8672169.1"/>
    </source>
</evidence>
<protein>
    <submittedName>
        <fullName evidence="2">11799_t:CDS:1</fullName>
    </submittedName>
</protein>
<dbReference type="PROSITE" id="PS50994">
    <property type="entry name" value="INTEGRASE"/>
    <property type="match status" value="1"/>
</dbReference>
<dbReference type="Gene3D" id="3.30.420.10">
    <property type="entry name" value="Ribonuclease H-like superfamily/Ribonuclease H"/>
    <property type="match status" value="1"/>
</dbReference>
<dbReference type="Proteomes" id="UP000789831">
    <property type="component" value="Unassembled WGS sequence"/>
</dbReference>
<dbReference type="EMBL" id="CAJVPL010007959">
    <property type="protein sequence ID" value="CAG8672169.1"/>
    <property type="molecule type" value="Genomic_DNA"/>
</dbReference>
<dbReference type="GO" id="GO:0015074">
    <property type="term" value="P:DNA integration"/>
    <property type="evidence" value="ECO:0007669"/>
    <property type="project" value="InterPro"/>
</dbReference>
<organism evidence="2 3">
    <name type="scientific">Ambispora gerdemannii</name>
    <dbReference type="NCBI Taxonomy" id="144530"/>
    <lineage>
        <taxon>Eukaryota</taxon>
        <taxon>Fungi</taxon>
        <taxon>Fungi incertae sedis</taxon>
        <taxon>Mucoromycota</taxon>
        <taxon>Glomeromycotina</taxon>
        <taxon>Glomeromycetes</taxon>
        <taxon>Archaeosporales</taxon>
        <taxon>Ambisporaceae</taxon>
        <taxon>Ambispora</taxon>
    </lineage>
</organism>
<gene>
    <name evidence="2" type="ORF">AGERDE_LOCUS12308</name>
</gene>
<proteinExistence type="predicted"/>
<evidence type="ECO:0000313" key="3">
    <source>
        <dbReference type="Proteomes" id="UP000789831"/>
    </source>
</evidence>
<name>A0A9N9EAV0_9GLOM</name>